<evidence type="ECO:0000256" key="6">
    <source>
        <dbReference type="ARBA" id="ARBA00022692"/>
    </source>
</evidence>
<reference evidence="14" key="1">
    <citation type="journal article" name="Insects">
        <title>Three Complete Mitochondrial Genomes of Erotylidae (Coleoptera: Cucujoidea) with Higher Phylogenetic Analysis.</title>
        <authorList>
            <person name="Liu J."/>
            <person name="Wang Y."/>
            <person name="Zhang R."/>
            <person name="Shi C."/>
            <person name="Lu W."/>
            <person name="Li J."/>
            <person name="Bai M."/>
        </authorList>
    </citation>
    <scope>NUCLEOTIDE SEQUENCE</scope>
</reference>
<dbReference type="GO" id="GO:0031966">
    <property type="term" value="C:mitochondrial membrane"/>
    <property type="evidence" value="ECO:0007669"/>
    <property type="project" value="UniProtKB-SubCell"/>
</dbReference>
<dbReference type="InterPro" id="IPR001421">
    <property type="entry name" value="ATP8_metazoa"/>
</dbReference>
<evidence type="ECO:0000256" key="9">
    <source>
        <dbReference type="ARBA" id="ARBA00023065"/>
    </source>
</evidence>
<evidence type="ECO:0000256" key="3">
    <source>
        <dbReference type="ARBA" id="ARBA00011291"/>
    </source>
</evidence>
<dbReference type="GO" id="GO:0015078">
    <property type="term" value="F:proton transmembrane transporter activity"/>
    <property type="evidence" value="ECO:0007669"/>
    <property type="project" value="InterPro"/>
</dbReference>
<proteinExistence type="inferred from homology"/>
<sequence length="51" mass="6248">MPQMAPMNWLLLFIYFIAIFMMVNALVYFSFLYTPKPLKNTKPVLKFNWKW</sequence>
<organism evidence="14">
    <name type="scientific">Neotriplax arisana</name>
    <dbReference type="NCBI Taxonomy" id="2866210"/>
    <lineage>
        <taxon>Eukaryota</taxon>
        <taxon>Metazoa</taxon>
        <taxon>Ecdysozoa</taxon>
        <taxon>Arthropoda</taxon>
        <taxon>Hexapoda</taxon>
        <taxon>Insecta</taxon>
        <taxon>Pterygota</taxon>
        <taxon>Neoptera</taxon>
        <taxon>Endopterygota</taxon>
        <taxon>Coleoptera</taxon>
        <taxon>Polyphaga</taxon>
        <taxon>Cucujiformia</taxon>
        <taxon>Erotylidae</taxon>
        <taxon>Erotylinae</taxon>
        <taxon>Neotriplax</taxon>
    </lineage>
</organism>
<comment type="subunit">
    <text evidence="3">F-type ATPases have 2 components, CF(1) - the catalytic core - and CF(0) - the membrane proton channel.</text>
</comment>
<protein>
    <recommendedName>
        <fullName evidence="12">ATP synthase complex subunit 8</fullName>
    </recommendedName>
</protein>
<keyword evidence="6 12" id="KW-0812">Transmembrane</keyword>
<evidence type="ECO:0000256" key="13">
    <source>
        <dbReference type="SAM" id="Phobius"/>
    </source>
</evidence>
<keyword evidence="7 12" id="KW-0375">Hydrogen ion transport</keyword>
<evidence type="ECO:0000256" key="1">
    <source>
        <dbReference type="ARBA" id="ARBA00004304"/>
    </source>
</evidence>
<name>A0A8F9WIC4_9CUCU</name>
<keyword evidence="5 12" id="KW-0138">CF(0)</keyword>
<dbReference type="Pfam" id="PF00895">
    <property type="entry name" value="ATP-synt_8"/>
    <property type="match status" value="1"/>
</dbReference>
<geneLocation type="mitochondrion" evidence="14"/>
<evidence type="ECO:0000256" key="8">
    <source>
        <dbReference type="ARBA" id="ARBA00022989"/>
    </source>
</evidence>
<evidence type="ECO:0000256" key="12">
    <source>
        <dbReference type="RuleBase" id="RU003661"/>
    </source>
</evidence>
<accession>A0A8F9WIC4</accession>
<keyword evidence="8 13" id="KW-1133">Transmembrane helix</keyword>
<evidence type="ECO:0000256" key="7">
    <source>
        <dbReference type="ARBA" id="ARBA00022781"/>
    </source>
</evidence>
<keyword evidence="11 13" id="KW-0472">Membrane</keyword>
<dbReference type="GO" id="GO:0015986">
    <property type="term" value="P:proton motive force-driven ATP synthesis"/>
    <property type="evidence" value="ECO:0007669"/>
    <property type="project" value="InterPro"/>
</dbReference>
<evidence type="ECO:0000256" key="2">
    <source>
        <dbReference type="ARBA" id="ARBA00008892"/>
    </source>
</evidence>
<evidence type="ECO:0000256" key="11">
    <source>
        <dbReference type="ARBA" id="ARBA00023136"/>
    </source>
</evidence>
<dbReference type="GO" id="GO:0045259">
    <property type="term" value="C:proton-transporting ATP synthase complex"/>
    <property type="evidence" value="ECO:0007669"/>
    <property type="project" value="UniProtKB-KW"/>
</dbReference>
<keyword evidence="4 12" id="KW-0813">Transport</keyword>
<evidence type="ECO:0000256" key="5">
    <source>
        <dbReference type="ARBA" id="ARBA00022547"/>
    </source>
</evidence>
<evidence type="ECO:0000313" key="14">
    <source>
        <dbReference type="EMBL" id="QYK19514.1"/>
    </source>
</evidence>
<feature type="transmembrane region" description="Helical" evidence="13">
    <location>
        <begin position="12"/>
        <end position="33"/>
    </location>
</feature>
<dbReference type="AlphaFoldDB" id="A0A8F9WIC4"/>
<evidence type="ECO:0000256" key="4">
    <source>
        <dbReference type="ARBA" id="ARBA00022448"/>
    </source>
</evidence>
<keyword evidence="9 12" id="KW-0406">Ion transport</keyword>
<dbReference type="EMBL" id="MZ014624">
    <property type="protein sequence ID" value="QYK19514.1"/>
    <property type="molecule type" value="Genomic_DNA"/>
</dbReference>
<evidence type="ECO:0000256" key="10">
    <source>
        <dbReference type="ARBA" id="ARBA00023128"/>
    </source>
</evidence>
<keyword evidence="10 12" id="KW-0496">Mitochondrion</keyword>
<gene>
    <name evidence="14" type="primary">atp8</name>
</gene>
<comment type="subcellular location">
    <subcellularLocation>
        <location evidence="1 12">Mitochondrion membrane</location>
        <topology evidence="1 12">Single-pass membrane protein</topology>
    </subcellularLocation>
</comment>
<comment type="similarity">
    <text evidence="2 12">Belongs to the ATPase protein 8 family.</text>
</comment>